<reference evidence="2" key="1">
    <citation type="journal article" date="2022" name="Mol. Ecol. Resour.">
        <title>The genomes of chicory, endive, great burdock and yacon provide insights into Asteraceae palaeo-polyploidization history and plant inulin production.</title>
        <authorList>
            <person name="Fan W."/>
            <person name="Wang S."/>
            <person name="Wang H."/>
            <person name="Wang A."/>
            <person name="Jiang F."/>
            <person name="Liu H."/>
            <person name="Zhao H."/>
            <person name="Xu D."/>
            <person name="Zhang Y."/>
        </authorList>
    </citation>
    <scope>NUCLEOTIDE SEQUENCE [LARGE SCALE GENOMIC DNA]</scope>
    <source>
        <strain evidence="2">cv. Punajuju</strain>
    </source>
</reference>
<organism evidence="1 2">
    <name type="scientific">Cichorium intybus</name>
    <name type="common">Chicory</name>
    <dbReference type="NCBI Taxonomy" id="13427"/>
    <lineage>
        <taxon>Eukaryota</taxon>
        <taxon>Viridiplantae</taxon>
        <taxon>Streptophyta</taxon>
        <taxon>Embryophyta</taxon>
        <taxon>Tracheophyta</taxon>
        <taxon>Spermatophyta</taxon>
        <taxon>Magnoliopsida</taxon>
        <taxon>eudicotyledons</taxon>
        <taxon>Gunneridae</taxon>
        <taxon>Pentapetalae</taxon>
        <taxon>asterids</taxon>
        <taxon>campanulids</taxon>
        <taxon>Asterales</taxon>
        <taxon>Asteraceae</taxon>
        <taxon>Cichorioideae</taxon>
        <taxon>Cichorieae</taxon>
        <taxon>Cichoriinae</taxon>
        <taxon>Cichorium</taxon>
    </lineage>
</organism>
<keyword evidence="2" id="KW-1185">Reference proteome</keyword>
<proteinExistence type="predicted"/>
<reference evidence="1 2" key="2">
    <citation type="journal article" date="2022" name="Mol. Ecol. Resour.">
        <title>The genomes of chicory, endive, great burdock and yacon provide insights into Asteraceae paleo-polyploidization history and plant inulin production.</title>
        <authorList>
            <person name="Fan W."/>
            <person name="Wang S."/>
            <person name="Wang H."/>
            <person name="Wang A."/>
            <person name="Jiang F."/>
            <person name="Liu H."/>
            <person name="Zhao H."/>
            <person name="Xu D."/>
            <person name="Zhang Y."/>
        </authorList>
    </citation>
    <scope>NUCLEOTIDE SEQUENCE [LARGE SCALE GENOMIC DNA]</scope>
    <source>
        <strain evidence="2">cv. Punajuju</strain>
        <tissue evidence="1">Leaves</tissue>
    </source>
</reference>
<gene>
    <name evidence="1" type="ORF">L2E82_06606</name>
</gene>
<protein>
    <submittedName>
        <fullName evidence="1">Uncharacterized protein</fullName>
    </submittedName>
</protein>
<comment type="caution">
    <text evidence="1">The sequence shown here is derived from an EMBL/GenBank/DDBJ whole genome shotgun (WGS) entry which is preliminary data.</text>
</comment>
<accession>A0ACB9HB94</accession>
<name>A0ACB9HB94_CICIN</name>
<dbReference type="EMBL" id="CM042009">
    <property type="protein sequence ID" value="KAI3792718.1"/>
    <property type="molecule type" value="Genomic_DNA"/>
</dbReference>
<evidence type="ECO:0000313" key="2">
    <source>
        <dbReference type="Proteomes" id="UP001055811"/>
    </source>
</evidence>
<evidence type="ECO:0000313" key="1">
    <source>
        <dbReference type="EMBL" id="KAI3792718.1"/>
    </source>
</evidence>
<dbReference type="Proteomes" id="UP001055811">
    <property type="component" value="Linkage Group LG01"/>
</dbReference>
<sequence>MKQLPLVVASHCYREIVVVFEARCVLFDSLVSMLHVRSNNWLRSAAVTKTRPILSFNLSNLSCFLRSSSLGS</sequence>